<evidence type="ECO:0008006" key="3">
    <source>
        <dbReference type="Google" id="ProtNLM"/>
    </source>
</evidence>
<protein>
    <recommendedName>
        <fullName evidence="3">XRE family transcriptional regulator</fullName>
    </recommendedName>
</protein>
<proteinExistence type="predicted"/>
<evidence type="ECO:0000313" key="1">
    <source>
        <dbReference type="EMBL" id="CAJ0778977.1"/>
    </source>
</evidence>
<organism evidence="1 2">
    <name type="scientific">Ralstonia condita</name>
    <dbReference type="NCBI Taxonomy" id="3058600"/>
    <lineage>
        <taxon>Bacteria</taxon>
        <taxon>Pseudomonadati</taxon>
        <taxon>Pseudomonadota</taxon>
        <taxon>Betaproteobacteria</taxon>
        <taxon>Burkholderiales</taxon>
        <taxon>Burkholderiaceae</taxon>
        <taxon>Ralstonia</taxon>
    </lineage>
</organism>
<name>A0ABM9J137_9RALS</name>
<dbReference type="Proteomes" id="UP001189616">
    <property type="component" value="Unassembled WGS sequence"/>
</dbReference>
<accession>A0ABM9J137</accession>
<dbReference type="EMBL" id="CATYWO010000001">
    <property type="protein sequence ID" value="CAJ0778977.1"/>
    <property type="molecule type" value="Genomic_DNA"/>
</dbReference>
<comment type="caution">
    <text evidence="1">The sequence shown here is derived from an EMBL/GenBank/DDBJ whole genome shotgun (WGS) entry which is preliminary data.</text>
</comment>
<dbReference type="RefSeq" id="WP_316655470.1">
    <property type="nucleotide sequence ID" value="NZ_CATYWO010000001.1"/>
</dbReference>
<reference evidence="1 2" key="1">
    <citation type="submission" date="2023-07" db="EMBL/GenBank/DDBJ databases">
        <authorList>
            <person name="Peeters C."/>
        </authorList>
    </citation>
    <scope>NUCLEOTIDE SEQUENCE [LARGE SCALE GENOMIC DNA]</scope>
    <source>
        <strain evidence="1 2">LMG 7141</strain>
    </source>
</reference>
<gene>
    <name evidence="1" type="ORF">LMG7141_00824</name>
</gene>
<evidence type="ECO:0000313" key="2">
    <source>
        <dbReference type="Proteomes" id="UP001189616"/>
    </source>
</evidence>
<sequence length="122" mass="14095">MNQLEIRMFAPFVEAHRLTEAEVEAMSFEQTVEKALESGLKRFDRRTLAKLAGIHYPHFGDLISGRRPFPATKLARFCMLCGCAYPQQWLEIRARRDEEEYRRVSGQAIFDYLQQGIAARAA</sequence>
<keyword evidence="2" id="KW-1185">Reference proteome</keyword>